<dbReference type="Proteomes" id="UP000017837">
    <property type="component" value="Unassembled WGS sequence"/>
</dbReference>
<dbReference type="OrthoDB" id="6696050at2"/>
<reference evidence="1 2" key="1">
    <citation type="journal article" date="2014" name="Nature">
        <title>Sequential evolution of bacterial morphology by co-option of a developmental regulator.</title>
        <authorList>
            <person name="Jiang C."/>
            <person name="Brown P.J."/>
            <person name="Ducret A."/>
            <person name="Brun Y.V."/>
        </authorList>
    </citation>
    <scope>NUCLEOTIDE SEQUENCE [LARGE SCALE GENOMIC DNA]</scope>
    <source>
        <strain evidence="1 2">DSM 16100</strain>
    </source>
</reference>
<dbReference type="PATRIC" id="fig|1121022.4.peg.3967"/>
<organism evidence="1 2">
    <name type="scientific">Asticcacaulis benevestitus DSM 16100 = ATCC BAA-896</name>
    <dbReference type="NCBI Taxonomy" id="1121022"/>
    <lineage>
        <taxon>Bacteria</taxon>
        <taxon>Pseudomonadati</taxon>
        <taxon>Pseudomonadota</taxon>
        <taxon>Alphaproteobacteria</taxon>
        <taxon>Caulobacterales</taxon>
        <taxon>Caulobacteraceae</taxon>
        <taxon>Asticcacaulis</taxon>
    </lineage>
</organism>
<protein>
    <submittedName>
        <fullName evidence="1">Uncharacterized protein</fullName>
    </submittedName>
</protein>
<accession>V4R0P9</accession>
<dbReference type="RefSeq" id="WP_018083637.1">
    <property type="nucleotide sequence ID" value="NZ_AQWM01000038.1"/>
</dbReference>
<gene>
    <name evidence="1" type="ORF">ABENE_19360</name>
</gene>
<dbReference type="EMBL" id="AWGB01000062">
    <property type="protein sequence ID" value="ESQ84978.1"/>
    <property type="molecule type" value="Genomic_DNA"/>
</dbReference>
<evidence type="ECO:0000313" key="2">
    <source>
        <dbReference type="Proteomes" id="UP000017837"/>
    </source>
</evidence>
<dbReference type="AlphaFoldDB" id="V4R0P9"/>
<proteinExistence type="predicted"/>
<sequence>MSSWFCDTQLKDLPQDTRIMITCDKCRRQREESVRQLVNEARVGAMYLDLIEWAFSCSNFHCNGTVSFGLFTPVTIRMVGPQTLRYA</sequence>
<keyword evidence="2" id="KW-1185">Reference proteome</keyword>
<comment type="caution">
    <text evidence="1">The sequence shown here is derived from an EMBL/GenBank/DDBJ whole genome shotgun (WGS) entry which is preliminary data.</text>
</comment>
<evidence type="ECO:0000313" key="1">
    <source>
        <dbReference type="EMBL" id="ESQ84978.1"/>
    </source>
</evidence>
<name>V4R0P9_9CAUL</name>